<evidence type="ECO:0000256" key="1">
    <source>
        <dbReference type="SAM" id="MobiDB-lite"/>
    </source>
</evidence>
<dbReference type="Proteomes" id="UP000887565">
    <property type="component" value="Unplaced"/>
</dbReference>
<name>A0A915HJ11_ROMCU</name>
<accession>A0A915HJ11</accession>
<dbReference type="WBParaSite" id="nRc.2.0.1.t01419-RA">
    <property type="protein sequence ID" value="nRc.2.0.1.t01419-RA"/>
    <property type="gene ID" value="nRc.2.0.1.g01419"/>
</dbReference>
<organism evidence="2 3">
    <name type="scientific">Romanomermis culicivorax</name>
    <name type="common">Nematode worm</name>
    <dbReference type="NCBI Taxonomy" id="13658"/>
    <lineage>
        <taxon>Eukaryota</taxon>
        <taxon>Metazoa</taxon>
        <taxon>Ecdysozoa</taxon>
        <taxon>Nematoda</taxon>
        <taxon>Enoplea</taxon>
        <taxon>Dorylaimia</taxon>
        <taxon>Mermithida</taxon>
        <taxon>Mermithoidea</taxon>
        <taxon>Mermithidae</taxon>
        <taxon>Romanomermis</taxon>
    </lineage>
</organism>
<protein>
    <submittedName>
        <fullName evidence="3">Uncharacterized protein</fullName>
    </submittedName>
</protein>
<keyword evidence="2" id="KW-1185">Reference proteome</keyword>
<reference evidence="3" key="1">
    <citation type="submission" date="2022-11" db="UniProtKB">
        <authorList>
            <consortium name="WormBaseParasite"/>
        </authorList>
    </citation>
    <scope>IDENTIFICATION</scope>
</reference>
<sequence length="122" mass="12934">PGPESKFPEYQVWSGSKPSRISDPGLVRSGSAGPGLEPKFPEYQVGFKVQTFKNIGSGSGSGRNPGPERKFPEYQVRVRVQTFKNIGSGSGPCPSPGPGPGTKISSSGPAPNFQECRVRVRS</sequence>
<dbReference type="AlphaFoldDB" id="A0A915HJ11"/>
<proteinExistence type="predicted"/>
<feature type="region of interest" description="Disordered" evidence="1">
    <location>
        <begin position="1"/>
        <end position="38"/>
    </location>
</feature>
<evidence type="ECO:0000313" key="2">
    <source>
        <dbReference type="Proteomes" id="UP000887565"/>
    </source>
</evidence>
<feature type="region of interest" description="Disordered" evidence="1">
    <location>
        <begin position="53"/>
        <end position="122"/>
    </location>
</feature>
<evidence type="ECO:0000313" key="3">
    <source>
        <dbReference type="WBParaSite" id="nRc.2.0.1.t01419-RA"/>
    </source>
</evidence>